<keyword evidence="1" id="KW-0808">Transferase</keyword>
<dbReference type="GO" id="GO:0004111">
    <property type="term" value="F:creatine kinase activity"/>
    <property type="evidence" value="ECO:0007669"/>
    <property type="project" value="InterPro"/>
</dbReference>
<evidence type="ECO:0000313" key="6">
    <source>
        <dbReference type="EMBL" id="KKN60957.1"/>
    </source>
</evidence>
<name>A0A0F9SF94_9ZZZZ</name>
<accession>A0A0F9SF94</accession>
<evidence type="ECO:0000256" key="1">
    <source>
        <dbReference type="ARBA" id="ARBA00022679"/>
    </source>
</evidence>
<protein>
    <recommendedName>
        <fullName evidence="5">Phosphagen kinase C-terminal domain-containing protein</fullName>
    </recommendedName>
</protein>
<dbReference type="EMBL" id="LAZR01000677">
    <property type="protein sequence ID" value="KKN60957.1"/>
    <property type="molecule type" value="Genomic_DNA"/>
</dbReference>
<dbReference type="InterPro" id="IPR022414">
    <property type="entry name" value="ATP-guanido_PTrfase_cat"/>
</dbReference>
<dbReference type="PROSITE" id="PS00112">
    <property type="entry name" value="PHOSPHAGEN_KINASE"/>
    <property type="match status" value="1"/>
</dbReference>
<dbReference type="PANTHER" id="PTHR11547:SF38">
    <property type="entry name" value="ARGININE KINASE 1-RELATED"/>
    <property type="match status" value="1"/>
</dbReference>
<dbReference type="GO" id="GO:0005524">
    <property type="term" value="F:ATP binding"/>
    <property type="evidence" value="ECO:0007669"/>
    <property type="project" value="UniProtKB-KW"/>
</dbReference>
<sequence length="334" mass="37040">MSQKILNDNNDIIINSRVRLARNIYGFTFPEWASIDELAQIKSISKKAITELGRSFRYKELAGLKDHEKNLLVAGNILSSQFIDGDPGSRAFALGSKKVSIMINEEDHLRLSVQKEADDLQTCWNIIDNIDTKISENVEYAFSNENGFATACPSNVGTGMRASVMLHLPALCLDDSISSLITNLTDGHITVRGLSGEGSVALGHIFQISNLNTLGISEPETLAYLKKVSQTIIKKELLARKNLLKREKLNLTDKVRRAIGILEYACFISYEEALSYLSLISLGQRLGLEKETKELKNMSTLSKQLSDSYLQKSTKAKDVDIVRAGKVRAIINNS</sequence>
<dbReference type="GO" id="GO:0046314">
    <property type="term" value="P:phosphocreatine biosynthetic process"/>
    <property type="evidence" value="ECO:0007669"/>
    <property type="project" value="InterPro"/>
</dbReference>
<organism evidence="6">
    <name type="scientific">marine sediment metagenome</name>
    <dbReference type="NCBI Taxonomy" id="412755"/>
    <lineage>
        <taxon>unclassified sequences</taxon>
        <taxon>metagenomes</taxon>
        <taxon>ecological metagenomes</taxon>
    </lineage>
</organism>
<evidence type="ECO:0000256" key="3">
    <source>
        <dbReference type="ARBA" id="ARBA00022777"/>
    </source>
</evidence>
<reference evidence="6" key="1">
    <citation type="journal article" date="2015" name="Nature">
        <title>Complex archaea that bridge the gap between prokaryotes and eukaryotes.</title>
        <authorList>
            <person name="Spang A."/>
            <person name="Saw J.H."/>
            <person name="Jorgensen S.L."/>
            <person name="Zaremba-Niedzwiedzka K."/>
            <person name="Martijn J."/>
            <person name="Lind A.E."/>
            <person name="van Eijk R."/>
            <person name="Schleper C."/>
            <person name="Guy L."/>
            <person name="Ettema T.J."/>
        </authorList>
    </citation>
    <scope>NUCLEOTIDE SEQUENCE</scope>
</reference>
<dbReference type="InterPro" id="IPR014746">
    <property type="entry name" value="Gln_synth/guanido_kin_cat_dom"/>
</dbReference>
<dbReference type="GO" id="GO:0005615">
    <property type="term" value="C:extracellular space"/>
    <property type="evidence" value="ECO:0007669"/>
    <property type="project" value="TreeGrafter"/>
</dbReference>
<keyword evidence="4" id="KW-0067">ATP-binding</keyword>
<dbReference type="PROSITE" id="PS51510">
    <property type="entry name" value="PHOSPHAGEN_KINASE_C"/>
    <property type="match status" value="1"/>
</dbReference>
<dbReference type="Gene3D" id="3.30.590.10">
    <property type="entry name" value="Glutamine synthetase/guanido kinase, catalytic domain"/>
    <property type="match status" value="1"/>
</dbReference>
<feature type="domain" description="Phosphagen kinase C-terminal" evidence="5">
    <location>
        <begin position="12"/>
        <end position="239"/>
    </location>
</feature>
<dbReference type="PANTHER" id="PTHR11547">
    <property type="entry name" value="ARGININE OR CREATINE KINASE"/>
    <property type="match status" value="1"/>
</dbReference>
<dbReference type="AlphaFoldDB" id="A0A0F9SF94"/>
<evidence type="ECO:0000256" key="4">
    <source>
        <dbReference type="ARBA" id="ARBA00022840"/>
    </source>
</evidence>
<keyword evidence="2" id="KW-0547">Nucleotide-binding</keyword>
<proteinExistence type="predicted"/>
<gene>
    <name evidence="6" type="ORF">LCGC14_0526990</name>
</gene>
<evidence type="ECO:0000256" key="2">
    <source>
        <dbReference type="ARBA" id="ARBA00022741"/>
    </source>
</evidence>
<evidence type="ECO:0000259" key="5">
    <source>
        <dbReference type="PROSITE" id="PS51510"/>
    </source>
</evidence>
<dbReference type="InterPro" id="IPR022415">
    <property type="entry name" value="ATP-guanido_PTrfase_AS"/>
</dbReference>
<dbReference type="Pfam" id="PF00217">
    <property type="entry name" value="ATP-gua_Ptrans"/>
    <property type="match status" value="1"/>
</dbReference>
<dbReference type="SUPFAM" id="SSF55931">
    <property type="entry name" value="Glutamine synthetase/guanido kinase"/>
    <property type="match status" value="1"/>
</dbReference>
<keyword evidence="3" id="KW-0418">Kinase</keyword>
<comment type="caution">
    <text evidence="6">The sequence shown here is derived from an EMBL/GenBank/DDBJ whole genome shotgun (WGS) entry which is preliminary data.</text>
</comment>
<dbReference type="InterPro" id="IPR000749">
    <property type="entry name" value="ATP-guanido_PTrfase"/>
</dbReference>